<evidence type="ECO:0000313" key="8">
    <source>
        <dbReference type="Proteomes" id="UP000559256"/>
    </source>
</evidence>
<dbReference type="Proteomes" id="UP000559256">
    <property type="component" value="Unassembled WGS sequence"/>
</dbReference>
<comment type="caution">
    <text evidence="7">The sequence shown here is derived from an EMBL/GenBank/DDBJ whole genome shotgun (WGS) entry which is preliminary data.</text>
</comment>
<keyword evidence="5" id="KW-0812">Transmembrane</keyword>
<feature type="region of interest" description="Disordered" evidence="4">
    <location>
        <begin position="609"/>
        <end position="705"/>
    </location>
</feature>
<evidence type="ECO:0000313" key="7">
    <source>
        <dbReference type="EMBL" id="KAF5372090.1"/>
    </source>
</evidence>
<protein>
    <recommendedName>
        <fullName evidence="6">C2H2-type domain-containing protein</fullName>
    </recommendedName>
</protein>
<evidence type="ECO:0000256" key="2">
    <source>
        <dbReference type="PROSITE-ProRule" id="PRU00042"/>
    </source>
</evidence>
<dbReference type="OrthoDB" id="10261807at2759"/>
<dbReference type="SMART" id="SM00355">
    <property type="entry name" value="ZnF_C2H2"/>
    <property type="match status" value="2"/>
</dbReference>
<dbReference type="AlphaFoldDB" id="A0A8H5GWG1"/>
<dbReference type="Pfam" id="PF00096">
    <property type="entry name" value="zf-C2H2"/>
    <property type="match status" value="1"/>
</dbReference>
<feature type="compositionally biased region" description="Low complexity" evidence="4">
    <location>
        <begin position="609"/>
        <end position="630"/>
    </location>
</feature>
<accession>A0A8H5GWG1</accession>
<comment type="similarity">
    <text evidence="1 3">Belongs to the pirin family.</text>
</comment>
<evidence type="ECO:0000256" key="4">
    <source>
        <dbReference type="SAM" id="MobiDB-lite"/>
    </source>
</evidence>
<evidence type="ECO:0000256" key="3">
    <source>
        <dbReference type="RuleBase" id="RU003457"/>
    </source>
</evidence>
<feature type="compositionally biased region" description="Polar residues" evidence="4">
    <location>
        <begin position="666"/>
        <end position="689"/>
    </location>
</feature>
<keyword evidence="5" id="KW-1133">Transmembrane helix</keyword>
<dbReference type="PROSITE" id="PS00028">
    <property type="entry name" value="ZINC_FINGER_C2H2_1"/>
    <property type="match status" value="1"/>
</dbReference>
<evidence type="ECO:0000256" key="5">
    <source>
        <dbReference type="SAM" id="Phobius"/>
    </source>
</evidence>
<dbReference type="SUPFAM" id="SSF51182">
    <property type="entry name" value="RmlC-like cupins"/>
    <property type="match status" value="1"/>
</dbReference>
<name>A0A8H5GWG1_9AGAR</name>
<feature type="domain" description="C2H2-type" evidence="6">
    <location>
        <begin position="1078"/>
        <end position="1105"/>
    </location>
</feature>
<dbReference type="Gene3D" id="2.60.120.10">
    <property type="entry name" value="Jelly Rolls"/>
    <property type="match status" value="2"/>
</dbReference>
<dbReference type="EMBL" id="JAACJM010000006">
    <property type="protein sequence ID" value="KAF5372090.1"/>
    <property type="molecule type" value="Genomic_DNA"/>
</dbReference>
<feature type="region of interest" description="Disordered" evidence="4">
    <location>
        <begin position="1109"/>
        <end position="1157"/>
    </location>
</feature>
<dbReference type="Gene3D" id="3.30.160.60">
    <property type="entry name" value="Classic Zinc Finger"/>
    <property type="match status" value="1"/>
</dbReference>
<evidence type="ECO:0000256" key="1">
    <source>
        <dbReference type="ARBA" id="ARBA00008416"/>
    </source>
</evidence>
<dbReference type="InterPro" id="IPR011051">
    <property type="entry name" value="RmlC_Cupin_sf"/>
</dbReference>
<dbReference type="InterPro" id="IPR014710">
    <property type="entry name" value="RmlC-like_jellyroll"/>
</dbReference>
<keyword evidence="2" id="KW-0862">Zinc</keyword>
<evidence type="ECO:0000259" key="6">
    <source>
        <dbReference type="PROSITE" id="PS50157"/>
    </source>
</evidence>
<feature type="compositionally biased region" description="Polar residues" evidence="4">
    <location>
        <begin position="1109"/>
        <end position="1138"/>
    </location>
</feature>
<dbReference type="Pfam" id="PF02678">
    <property type="entry name" value="Pirin"/>
    <property type="match status" value="1"/>
</dbReference>
<dbReference type="InterPro" id="IPR036236">
    <property type="entry name" value="Znf_C2H2_sf"/>
</dbReference>
<dbReference type="PANTHER" id="PTHR43212:SF3">
    <property type="entry name" value="QUERCETIN 2,3-DIOXYGENASE"/>
    <property type="match status" value="1"/>
</dbReference>
<dbReference type="InterPro" id="IPR012093">
    <property type="entry name" value="Pirin"/>
</dbReference>
<feature type="compositionally biased region" description="Polar residues" evidence="4">
    <location>
        <begin position="1146"/>
        <end position="1157"/>
    </location>
</feature>
<keyword evidence="5" id="KW-0472">Membrane</keyword>
<dbReference type="InterPro" id="IPR003829">
    <property type="entry name" value="Pirin_N_dom"/>
</dbReference>
<proteinExistence type="inferred from homology"/>
<dbReference type="PROSITE" id="PS50157">
    <property type="entry name" value="ZINC_FINGER_C2H2_2"/>
    <property type="match status" value="2"/>
</dbReference>
<keyword evidence="2" id="KW-0479">Metal-binding</keyword>
<dbReference type="SUPFAM" id="SSF57667">
    <property type="entry name" value="beta-beta-alpha zinc fingers"/>
    <property type="match status" value="1"/>
</dbReference>
<feature type="transmembrane region" description="Helical" evidence="5">
    <location>
        <begin position="12"/>
        <end position="35"/>
    </location>
</feature>
<gene>
    <name evidence="7" type="ORF">D9758_005113</name>
</gene>
<dbReference type="InterPro" id="IPR013087">
    <property type="entry name" value="Znf_C2H2_type"/>
</dbReference>
<dbReference type="PANTHER" id="PTHR43212">
    <property type="entry name" value="QUERCETIN 2,3-DIOXYGENASE"/>
    <property type="match status" value="1"/>
</dbReference>
<feature type="compositionally biased region" description="Low complexity" evidence="4">
    <location>
        <begin position="637"/>
        <end position="659"/>
    </location>
</feature>
<keyword evidence="8" id="KW-1185">Reference proteome</keyword>
<feature type="domain" description="C2H2-type" evidence="6">
    <location>
        <begin position="1050"/>
        <end position="1077"/>
    </location>
</feature>
<organism evidence="7 8">
    <name type="scientific">Tetrapyrgos nigripes</name>
    <dbReference type="NCBI Taxonomy" id="182062"/>
    <lineage>
        <taxon>Eukaryota</taxon>
        <taxon>Fungi</taxon>
        <taxon>Dikarya</taxon>
        <taxon>Basidiomycota</taxon>
        <taxon>Agaricomycotina</taxon>
        <taxon>Agaricomycetes</taxon>
        <taxon>Agaricomycetidae</taxon>
        <taxon>Agaricales</taxon>
        <taxon>Marasmiineae</taxon>
        <taxon>Marasmiaceae</taxon>
        <taxon>Tetrapyrgos</taxon>
    </lineage>
</organism>
<sequence length="1157" mass="126079">MPSSSSSSPRTVIGFLVLIALAPVYISLLANVLGWSSFPFDNLSFNNLKNLTRTLPSLRTIPISLSSISSLSPLSRPLSSTTTKMSDSIQIVPRRSEERGHADHEWLKTFHTFSFAMYQQSGHDHYGCLRVINEDRVAAHNGFGTHSHREFEIFSYVVEGELEHKDSMGNTEILSRGHVQLTSAGTGISHSEKAHGTKPVHFLQIWSIPSTPRLTPKYFTRFFSDEEKTDKWVRVVAPISAEGVKKDLRDGKGSDGPAPVQSPLTLYASIVGEGKKVTQEMTGTKGYFHVIMTSGYNEGKAQGGTVKISGSGGEVTLREGDGAYLQVKPGSEFVVENVGDRKAEVLLFDLAPPDDPVNEVYGVPPGFEPLEFRENHLFSSNGLYHLENARVFSKETQEIKLGVDGTILAPYVLPLSSSIPRLTDGQLFDGPRGIPVTPGIGLEYRSSRVQGAVLILPEGARRVDYRGLPDIRDYTTKNAESWYRYLNDQVRMDAHNGSLYVITGFDRTSCYENLSFASSSRDTSLSFRFSCPLLPNGDFGRLSLSYSSLPQHEHWRGGSNPGHTLHNLSPFIRGFKIMIRQNFRYKPAIKILDLVKADPKALLYKGSIPSLSSSGSASPPSSLNSSTVRSPAPPSTPSTSGSSTRSSRQSDSQFSSQSPGALDLSPITSYSSLAGDTDSARSGSLSPRGSSIFDSDSDSESGIPFQLHHPSDVINEYILDKCPDTNVAITHDDEWASVLEESDSQFPDKSTLISRMLDKFPSKFEQNSKDDSVLGMLTSPTLRRIDPCRASTPSKRKSPETPAITTVALSPDDESNGKTKMLSSWLDEYSYVGDDTNEFISSKRRKLSSDNSLVKVDDTQSSSETISVKMEDPEDPYIPSGYMAYTTNYDAGNHCEYFVPYKPQEVAISTQSSPFSIVSSTWDINSVGTSTPSLVSCSSGTNSPFDHFTTIPSPPPPDISGDILSFGAGSVSPWPYPSIHSTSTSACSPYPHSDHTPSSSNSSSSSPWNIYPLVAARANPGQDSLKKMIVASPAVAAAASSRRRLKSPRFRCDLCPATFTAKHNLANHLNSHYGIRNFTCDKCGCSYGTKHVLNRHMRTCSKFKRGATTRQASSTADGANLRAASSSGHSDRATSLPSTEFGFVSRRSQTPSSIYAP</sequence>
<dbReference type="GO" id="GO:0008270">
    <property type="term" value="F:zinc ion binding"/>
    <property type="evidence" value="ECO:0007669"/>
    <property type="project" value="UniProtKB-KW"/>
</dbReference>
<keyword evidence="2" id="KW-0863">Zinc-finger</keyword>
<reference evidence="7 8" key="1">
    <citation type="journal article" date="2020" name="ISME J.">
        <title>Uncovering the hidden diversity of litter-decomposition mechanisms in mushroom-forming fungi.</title>
        <authorList>
            <person name="Floudas D."/>
            <person name="Bentzer J."/>
            <person name="Ahren D."/>
            <person name="Johansson T."/>
            <person name="Persson P."/>
            <person name="Tunlid A."/>
        </authorList>
    </citation>
    <scope>NUCLEOTIDE SEQUENCE [LARGE SCALE GENOMIC DNA]</scope>
    <source>
        <strain evidence="7 8">CBS 291.85</strain>
    </source>
</reference>
<dbReference type="CDD" id="cd02910">
    <property type="entry name" value="cupin_Yhhw_N"/>
    <property type="match status" value="1"/>
</dbReference>